<dbReference type="Proteomes" id="UP000254495">
    <property type="component" value="Unassembled WGS sequence"/>
</dbReference>
<evidence type="ECO:0000313" key="2">
    <source>
        <dbReference type="Proteomes" id="UP000254495"/>
    </source>
</evidence>
<sequence length="60" mass="6173">MTISKILLLVLCLGSAVGGAVMTSVVISSGEECSASQKQKAAATKKFWEGKDEPGPSKGF</sequence>
<dbReference type="EMBL" id="UGCU01000001">
    <property type="protein sequence ID" value="STJ10096.1"/>
    <property type="molecule type" value="Genomic_DNA"/>
</dbReference>
<dbReference type="AlphaFoldDB" id="A0A0D8W938"/>
<reference evidence="1 2" key="1">
    <citation type="submission" date="2018-06" db="EMBL/GenBank/DDBJ databases">
        <authorList>
            <consortium name="Pathogen Informatics"/>
            <person name="Doyle S."/>
        </authorList>
    </citation>
    <scope>NUCLEOTIDE SEQUENCE [LARGE SCALE GENOMIC DNA]</scope>
    <source>
        <strain evidence="1 2">NCTC9077</strain>
    </source>
</reference>
<name>A0A0D8W938_ECOLX</name>
<dbReference type="RefSeq" id="WP_001565722.1">
    <property type="nucleotide sequence ID" value="NZ_BFTF01000006.1"/>
</dbReference>
<proteinExistence type="predicted"/>
<organism evidence="1 2">
    <name type="scientific">Escherichia coli</name>
    <dbReference type="NCBI Taxonomy" id="562"/>
    <lineage>
        <taxon>Bacteria</taxon>
        <taxon>Pseudomonadati</taxon>
        <taxon>Pseudomonadota</taxon>
        <taxon>Gammaproteobacteria</taxon>
        <taxon>Enterobacterales</taxon>
        <taxon>Enterobacteriaceae</taxon>
        <taxon>Escherichia</taxon>
    </lineage>
</organism>
<accession>A0A0D8W938</accession>
<protein>
    <submittedName>
        <fullName evidence="1">Uncharacterized protein</fullName>
    </submittedName>
</protein>
<gene>
    <name evidence="1" type="ORF">NCTC9077_01757</name>
</gene>
<evidence type="ECO:0000313" key="1">
    <source>
        <dbReference type="EMBL" id="STJ10096.1"/>
    </source>
</evidence>